<organism evidence="2 3">
    <name type="scientific">Artemia franciscana</name>
    <name type="common">Brine shrimp</name>
    <name type="synonym">Artemia sanfranciscana</name>
    <dbReference type="NCBI Taxonomy" id="6661"/>
    <lineage>
        <taxon>Eukaryota</taxon>
        <taxon>Metazoa</taxon>
        <taxon>Ecdysozoa</taxon>
        <taxon>Arthropoda</taxon>
        <taxon>Crustacea</taxon>
        <taxon>Branchiopoda</taxon>
        <taxon>Anostraca</taxon>
        <taxon>Artemiidae</taxon>
        <taxon>Artemia</taxon>
    </lineage>
</organism>
<evidence type="ECO:0000313" key="3">
    <source>
        <dbReference type="Proteomes" id="UP001187531"/>
    </source>
</evidence>
<keyword evidence="1" id="KW-0472">Membrane</keyword>
<keyword evidence="3" id="KW-1185">Reference proteome</keyword>
<reference evidence="2" key="1">
    <citation type="submission" date="2023-07" db="EMBL/GenBank/DDBJ databases">
        <title>Chromosome-level genome assembly of Artemia franciscana.</title>
        <authorList>
            <person name="Jo E."/>
        </authorList>
    </citation>
    <scope>NUCLEOTIDE SEQUENCE</scope>
    <source>
        <tissue evidence="2">Whole body</tissue>
    </source>
</reference>
<gene>
    <name evidence="2" type="ORF">QYM36_007174</name>
</gene>
<name>A0AA88L4W4_ARTSF</name>
<evidence type="ECO:0000313" key="2">
    <source>
        <dbReference type="EMBL" id="KAK2716937.1"/>
    </source>
</evidence>
<feature type="non-terminal residue" evidence="2">
    <location>
        <position position="1"/>
    </location>
</feature>
<feature type="transmembrane region" description="Helical" evidence="1">
    <location>
        <begin position="6"/>
        <end position="33"/>
    </location>
</feature>
<dbReference type="Proteomes" id="UP001187531">
    <property type="component" value="Unassembled WGS sequence"/>
</dbReference>
<protein>
    <submittedName>
        <fullName evidence="2">Uncharacterized protein</fullName>
    </submittedName>
</protein>
<keyword evidence="1" id="KW-0812">Transmembrane</keyword>
<comment type="caution">
    <text evidence="2">The sequence shown here is derived from an EMBL/GenBank/DDBJ whole genome shotgun (WGS) entry which is preliminary data.</text>
</comment>
<sequence>SLLGFGAVMLAIALVVVTCMAVPPTLMLVSFYLGSTAIMKLTSSCWPTLQRSPGSKNVELVPLFS</sequence>
<dbReference type="EMBL" id="JAVRJZ010000011">
    <property type="protein sequence ID" value="KAK2716937.1"/>
    <property type="molecule type" value="Genomic_DNA"/>
</dbReference>
<evidence type="ECO:0000256" key="1">
    <source>
        <dbReference type="SAM" id="Phobius"/>
    </source>
</evidence>
<proteinExistence type="predicted"/>
<feature type="non-terminal residue" evidence="2">
    <location>
        <position position="65"/>
    </location>
</feature>
<keyword evidence="1" id="KW-1133">Transmembrane helix</keyword>
<dbReference type="AlphaFoldDB" id="A0AA88L4W4"/>
<accession>A0AA88L4W4</accession>